<dbReference type="SUPFAM" id="SSF55729">
    <property type="entry name" value="Acyl-CoA N-acyltransferases (Nat)"/>
    <property type="match status" value="1"/>
</dbReference>
<protein>
    <submittedName>
        <fullName evidence="2">GNAT family protein</fullName>
        <ecNumber evidence="2">2.-.-.-</ecNumber>
    </submittedName>
</protein>
<dbReference type="PROSITE" id="PS51186">
    <property type="entry name" value="GNAT"/>
    <property type="match status" value="1"/>
</dbReference>
<comment type="caution">
    <text evidence="2">The sequence shown here is derived from an EMBL/GenBank/DDBJ whole genome shotgun (WGS) entry which is preliminary data.</text>
</comment>
<organism evidence="2 3">
    <name type="scientific">Alkalicoccobacillus gibsonii</name>
    <dbReference type="NCBI Taxonomy" id="79881"/>
    <lineage>
        <taxon>Bacteria</taxon>
        <taxon>Bacillati</taxon>
        <taxon>Bacillota</taxon>
        <taxon>Bacilli</taxon>
        <taxon>Bacillales</taxon>
        <taxon>Bacillaceae</taxon>
        <taxon>Alkalicoccobacillus</taxon>
    </lineage>
</organism>
<dbReference type="RefSeq" id="WP_343129223.1">
    <property type="nucleotide sequence ID" value="NZ_JBCITK010000001.1"/>
</dbReference>
<keyword evidence="3" id="KW-1185">Reference proteome</keyword>
<dbReference type="Proteomes" id="UP001418796">
    <property type="component" value="Unassembled WGS sequence"/>
</dbReference>
<proteinExistence type="predicted"/>
<dbReference type="InterPro" id="IPR051531">
    <property type="entry name" value="N-acetyltransferase"/>
</dbReference>
<dbReference type="EMBL" id="JBCITK010000001">
    <property type="protein sequence ID" value="MEN0642065.1"/>
    <property type="molecule type" value="Genomic_DNA"/>
</dbReference>
<sequence>MNIIYTERLCLKEASEKDSLALFNIWSNPEITKFMNIEPMINQNQATEMIQFFESLSKKRQGNRFSILLNKSTELIGSCGFNYLDYENDRGEIGYELDIEYWNMGYMTEALTKLIDLGFSSYNLNRIEAKVEPKNEASKHILKKIGFKEEGLLRKFEKAKGTYIDLIMFSVLKEDVI</sequence>
<reference evidence="2 3" key="1">
    <citation type="submission" date="2024-03" db="EMBL/GenBank/DDBJ databases">
        <title>Bacilli Hybrid Assemblies.</title>
        <authorList>
            <person name="Kovac J."/>
        </authorList>
    </citation>
    <scope>NUCLEOTIDE SEQUENCE [LARGE SCALE GENOMIC DNA]</scope>
    <source>
        <strain evidence="2 3">FSL R7-0666</strain>
    </source>
</reference>
<evidence type="ECO:0000313" key="3">
    <source>
        <dbReference type="Proteomes" id="UP001418796"/>
    </source>
</evidence>
<evidence type="ECO:0000259" key="1">
    <source>
        <dbReference type="PROSITE" id="PS51186"/>
    </source>
</evidence>
<dbReference type="GO" id="GO:0016740">
    <property type="term" value="F:transferase activity"/>
    <property type="evidence" value="ECO:0007669"/>
    <property type="project" value="UniProtKB-KW"/>
</dbReference>
<evidence type="ECO:0000313" key="2">
    <source>
        <dbReference type="EMBL" id="MEN0642065.1"/>
    </source>
</evidence>
<dbReference type="PANTHER" id="PTHR43792:SF9">
    <property type="entry name" value="RIBOSOMAL-PROTEIN-ALANINE ACETYLTRANSFERASE"/>
    <property type="match status" value="1"/>
</dbReference>
<dbReference type="Pfam" id="PF13302">
    <property type="entry name" value="Acetyltransf_3"/>
    <property type="match status" value="1"/>
</dbReference>
<feature type="domain" description="N-acetyltransferase" evidence="1">
    <location>
        <begin position="9"/>
        <end position="173"/>
    </location>
</feature>
<dbReference type="Gene3D" id="3.40.630.30">
    <property type="match status" value="1"/>
</dbReference>
<dbReference type="PANTHER" id="PTHR43792">
    <property type="entry name" value="GNAT FAMILY, PUTATIVE (AFU_ORTHOLOGUE AFUA_3G00765)-RELATED-RELATED"/>
    <property type="match status" value="1"/>
</dbReference>
<gene>
    <name evidence="2" type="ORF">MKY91_02665</name>
</gene>
<name>A0ABU9VDT3_9BACI</name>
<dbReference type="InterPro" id="IPR000182">
    <property type="entry name" value="GNAT_dom"/>
</dbReference>
<accession>A0ABU9VDT3</accession>
<dbReference type="InterPro" id="IPR016181">
    <property type="entry name" value="Acyl_CoA_acyltransferase"/>
</dbReference>
<dbReference type="EC" id="2.-.-.-" evidence="2"/>
<keyword evidence="2" id="KW-0808">Transferase</keyword>